<name>A0A6J7XWP5_9CAUD</name>
<gene>
    <name evidence="1" type="ORF">UFOVP230_15</name>
</gene>
<sequence>MLSPFELRFSVFNTAKDLLVKQHEANLAAWEVLNKTTKEAADLAPKFPTTEEIIDKAIEINTFISGQTTKELANVAKKMAGVSVIF</sequence>
<dbReference type="EMBL" id="LR798463">
    <property type="protein sequence ID" value="CAB5238826.1"/>
    <property type="molecule type" value="Genomic_DNA"/>
</dbReference>
<reference evidence="1" key="1">
    <citation type="submission" date="2020-05" db="EMBL/GenBank/DDBJ databases">
        <authorList>
            <person name="Chiriac C."/>
            <person name="Salcher M."/>
            <person name="Ghai R."/>
            <person name="Kavagutti S V."/>
        </authorList>
    </citation>
    <scope>NUCLEOTIDE SEQUENCE</scope>
</reference>
<evidence type="ECO:0000313" key="1">
    <source>
        <dbReference type="EMBL" id="CAB5238826.1"/>
    </source>
</evidence>
<protein>
    <submittedName>
        <fullName evidence="1">Uncharacterized protein</fullName>
    </submittedName>
</protein>
<accession>A0A6J7XWP5</accession>
<organism evidence="1">
    <name type="scientific">uncultured Caudovirales phage</name>
    <dbReference type="NCBI Taxonomy" id="2100421"/>
    <lineage>
        <taxon>Viruses</taxon>
        <taxon>Duplodnaviria</taxon>
        <taxon>Heunggongvirae</taxon>
        <taxon>Uroviricota</taxon>
        <taxon>Caudoviricetes</taxon>
        <taxon>Peduoviridae</taxon>
        <taxon>Maltschvirus</taxon>
        <taxon>Maltschvirus maltsch</taxon>
    </lineage>
</organism>
<proteinExistence type="predicted"/>